<dbReference type="InParanoid" id="A0A674DJX9"/>
<organism evidence="1 2">
    <name type="scientific">Salmo trutta</name>
    <name type="common">Brown trout</name>
    <dbReference type="NCBI Taxonomy" id="8032"/>
    <lineage>
        <taxon>Eukaryota</taxon>
        <taxon>Metazoa</taxon>
        <taxon>Chordata</taxon>
        <taxon>Craniata</taxon>
        <taxon>Vertebrata</taxon>
        <taxon>Euteleostomi</taxon>
        <taxon>Actinopterygii</taxon>
        <taxon>Neopterygii</taxon>
        <taxon>Teleostei</taxon>
        <taxon>Protacanthopterygii</taxon>
        <taxon>Salmoniformes</taxon>
        <taxon>Salmonidae</taxon>
        <taxon>Salmoninae</taxon>
        <taxon>Salmo</taxon>
    </lineage>
</organism>
<protein>
    <submittedName>
        <fullName evidence="1">Uncharacterized protein</fullName>
    </submittedName>
</protein>
<dbReference type="Ensembl" id="ENSSTUT00000103110.1">
    <property type="protein sequence ID" value="ENSSTUP00000095976.1"/>
    <property type="gene ID" value="ENSSTUG00000043244.1"/>
</dbReference>
<dbReference type="Proteomes" id="UP000472277">
    <property type="component" value="Chromosome 25"/>
</dbReference>
<accession>A0A674DJX9</accession>
<dbReference type="Pfam" id="PF15827">
    <property type="entry name" value="UPF0730"/>
    <property type="match status" value="1"/>
</dbReference>
<dbReference type="AlphaFoldDB" id="A0A674DJX9"/>
<dbReference type="GeneTree" id="ENSGT00940000177588"/>
<reference evidence="1" key="1">
    <citation type="submission" date="2025-08" db="UniProtKB">
        <authorList>
            <consortium name="Ensembl"/>
        </authorList>
    </citation>
    <scope>IDENTIFICATION</scope>
</reference>
<evidence type="ECO:0000313" key="1">
    <source>
        <dbReference type="Ensembl" id="ENSSTUP00000095976.1"/>
    </source>
</evidence>
<sequence>VVEDCCSQSFGLKEIPHYYLVAYPSPTCLYGLGTCPSISPCHGAQVLLYKLDDNG</sequence>
<proteinExistence type="predicted"/>
<name>A0A674DJX9_SALTR</name>
<keyword evidence="2" id="KW-1185">Reference proteome</keyword>
<evidence type="ECO:0000313" key="2">
    <source>
        <dbReference type="Proteomes" id="UP000472277"/>
    </source>
</evidence>
<reference evidence="1" key="2">
    <citation type="submission" date="2025-09" db="UniProtKB">
        <authorList>
            <consortium name="Ensembl"/>
        </authorList>
    </citation>
    <scope>IDENTIFICATION</scope>
</reference>